<dbReference type="OrthoDB" id="10276987at2759"/>
<reference evidence="1 2" key="1">
    <citation type="submission" date="2018-03" db="EMBL/GenBank/DDBJ databases">
        <title>Candida pseudohaemulonii genome assembly and annotation.</title>
        <authorList>
            <person name="Munoz J.F."/>
            <person name="Gade L.G."/>
            <person name="Chow N.A."/>
            <person name="Litvintseva A.P."/>
            <person name="Loparev V.N."/>
            <person name="Cuomo C.A."/>
        </authorList>
    </citation>
    <scope>NUCLEOTIDE SEQUENCE [LARGE SCALE GENOMIC DNA]</scope>
    <source>
        <strain evidence="1 2">B12108</strain>
    </source>
</reference>
<dbReference type="Proteomes" id="UP000241107">
    <property type="component" value="Unassembled WGS sequence"/>
</dbReference>
<dbReference type="RefSeq" id="XP_024712671.1">
    <property type="nucleotide sequence ID" value="XM_024858997.1"/>
</dbReference>
<evidence type="ECO:0000313" key="1">
    <source>
        <dbReference type="EMBL" id="PSK36798.1"/>
    </source>
</evidence>
<proteinExistence type="predicted"/>
<dbReference type="AlphaFoldDB" id="A0A2P7YLE4"/>
<keyword evidence="2" id="KW-1185">Reference proteome</keyword>
<dbReference type="EMBL" id="PYFQ01000010">
    <property type="protein sequence ID" value="PSK36798.1"/>
    <property type="molecule type" value="Genomic_DNA"/>
</dbReference>
<comment type="caution">
    <text evidence="1">The sequence shown here is derived from an EMBL/GenBank/DDBJ whole genome shotgun (WGS) entry which is preliminary data.</text>
</comment>
<protein>
    <submittedName>
        <fullName evidence="1">Uncharacterized protein</fullName>
    </submittedName>
</protein>
<gene>
    <name evidence="1" type="ORF">C7M61_003661</name>
</gene>
<organism evidence="1 2">
    <name type="scientific">Candidozyma pseudohaemuli</name>
    <dbReference type="NCBI Taxonomy" id="418784"/>
    <lineage>
        <taxon>Eukaryota</taxon>
        <taxon>Fungi</taxon>
        <taxon>Dikarya</taxon>
        <taxon>Ascomycota</taxon>
        <taxon>Saccharomycotina</taxon>
        <taxon>Pichiomycetes</taxon>
        <taxon>Metschnikowiaceae</taxon>
        <taxon>Candidozyma</taxon>
    </lineage>
</organism>
<accession>A0A2P7YLE4</accession>
<dbReference type="VEuPathDB" id="FungiDB:C7M61_003661"/>
<dbReference type="GeneID" id="36567049"/>
<evidence type="ECO:0000313" key="2">
    <source>
        <dbReference type="Proteomes" id="UP000241107"/>
    </source>
</evidence>
<name>A0A2P7YLE4_9ASCO</name>
<sequence>MLTYDWTDLKMPLQIEEKCFLNVGEEKVSFPVSCSPVTYLINGFNPGLNTDSVYHLNDKHSISLRAKFRNGRFSADDHTYPFMYSGQLIPTSIRLDLSFLGHDGFESTSDNIFIITKVRVELQEFSIVPSLDSVISDVRSVVLLEKKAYRAMCLSTQPSVILGEVWDCNLPDLGPTFYTHDFIRSYALKVSLTIAHKEFPDTTVSAFIEFNIASRVEESIKEMDKPFAPQSFPGCIVKQGTFDLFLEDSSALSLAHAERPRKTSQDSFQRYIILYESKEDVTCNVYAKESKGSFDDVSYLSGKKTPKGLDKTCNVLEKEITYSLDEETSPHLSMFKRVASKIRNCLARQKPLTSSSKCFDRASSRSSPILYSASGDVESEASISQCIVPAERVEKETSLRPISDLRKLYPIQTFCVGVEKVPLLIDVTINYNKYISPSPLDKIGSVVKVRPGTKLARILQIRAMVARSSYYRIQESVQAEVQFESLEVVFEETNYRNMEQTTKETLLLDSKCLPVVALSCFDENLFYAPANAFKFPQHLFGNSEIPLDVQPTRVTPEHARVYRLRGRLLFSSQGCTHTAYWHENIYIAPPDHDPKVINL</sequence>